<keyword evidence="12" id="KW-1185">Reference proteome</keyword>
<evidence type="ECO:0000256" key="8">
    <source>
        <dbReference type="SAM" id="MobiDB-lite"/>
    </source>
</evidence>
<comment type="caution">
    <text evidence="11">The sequence shown here is derived from an EMBL/GenBank/DDBJ whole genome shotgun (WGS) entry which is preliminary data.</text>
</comment>
<evidence type="ECO:0000256" key="6">
    <source>
        <dbReference type="ARBA" id="ARBA00023163"/>
    </source>
</evidence>
<reference evidence="11" key="1">
    <citation type="journal article" date="2021" name="Nat. Commun.">
        <title>Genetic determinants of endophytism in the Arabidopsis root mycobiome.</title>
        <authorList>
            <person name="Mesny F."/>
            <person name="Miyauchi S."/>
            <person name="Thiergart T."/>
            <person name="Pickel B."/>
            <person name="Atanasova L."/>
            <person name="Karlsson M."/>
            <person name="Huettel B."/>
            <person name="Barry K.W."/>
            <person name="Haridas S."/>
            <person name="Chen C."/>
            <person name="Bauer D."/>
            <person name="Andreopoulos W."/>
            <person name="Pangilinan J."/>
            <person name="LaButti K."/>
            <person name="Riley R."/>
            <person name="Lipzen A."/>
            <person name="Clum A."/>
            <person name="Drula E."/>
            <person name="Henrissat B."/>
            <person name="Kohler A."/>
            <person name="Grigoriev I.V."/>
            <person name="Martin F.M."/>
            <person name="Hacquard S."/>
        </authorList>
    </citation>
    <scope>NUCLEOTIDE SEQUENCE</scope>
    <source>
        <strain evidence="11">FSSC 5 MPI-SDFR-AT-0091</strain>
    </source>
</reference>
<dbReference type="SMART" id="SM00066">
    <property type="entry name" value="GAL4"/>
    <property type="match status" value="1"/>
</dbReference>
<comment type="subcellular location">
    <subcellularLocation>
        <location evidence="1">Nucleus</location>
    </subcellularLocation>
</comment>
<dbReference type="Pfam" id="PF04082">
    <property type="entry name" value="Fungal_trans"/>
    <property type="match status" value="1"/>
</dbReference>
<evidence type="ECO:0000256" key="5">
    <source>
        <dbReference type="ARBA" id="ARBA00023125"/>
    </source>
</evidence>
<dbReference type="GO" id="GO:0005634">
    <property type="term" value="C:nucleus"/>
    <property type="evidence" value="ECO:0007669"/>
    <property type="project" value="UniProtKB-SubCell"/>
</dbReference>
<feature type="compositionally biased region" description="Polar residues" evidence="8">
    <location>
        <begin position="137"/>
        <end position="147"/>
    </location>
</feature>
<dbReference type="GO" id="GO:0043565">
    <property type="term" value="F:sequence-specific DNA binding"/>
    <property type="evidence" value="ECO:0007669"/>
    <property type="project" value="TreeGrafter"/>
</dbReference>
<evidence type="ECO:0000256" key="2">
    <source>
        <dbReference type="ARBA" id="ARBA00022723"/>
    </source>
</evidence>
<keyword evidence="6" id="KW-0804">Transcription</keyword>
<evidence type="ECO:0000256" key="3">
    <source>
        <dbReference type="ARBA" id="ARBA00022833"/>
    </source>
</evidence>
<evidence type="ECO:0000313" key="12">
    <source>
        <dbReference type="Proteomes" id="UP000736672"/>
    </source>
</evidence>
<dbReference type="AlphaFoldDB" id="A0A9P9L2L9"/>
<evidence type="ECO:0000259" key="10">
    <source>
        <dbReference type="PROSITE" id="PS50048"/>
    </source>
</evidence>
<dbReference type="GO" id="GO:0045944">
    <property type="term" value="P:positive regulation of transcription by RNA polymerase II"/>
    <property type="evidence" value="ECO:0007669"/>
    <property type="project" value="TreeGrafter"/>
</dbReference>
<sequence>MPEDDSSSGPRTRRRNQLGRRNPRLRMACLRCQRRKIRCDGELPACKNCRNAGAACTDGESARLKDLPREYISTLKRRISWLEGILRSRCPDVDLSQEPPPETREASSEAALDETTDTILQSPSALQTQDYPEEANETATEPSNQPVRSAPGAGALSHEIGLVSLGTNQDPRYIGPSSGYFLARVMLNSASKHDERLNRSGRDASFPTKLIEAIQGPLPLPARDMAKQLCDAYFDAIHLQYPVLHRPTFLKMLDQAYEQEEKDPVVAFQVFMVLAIGATVLSGRLRARIPAESYCLSALQHLEQLNLENSLQGVQCLLLLLIFTIHSPFVRLNVWYLNYHCLAALLDLGLQRNINIGSGISLLEQEMRTRIFWVIFSFDRIIATMMGRPIGVRDEACELRMPQGLSDNELGDVNQSRLPGTNKEMDFAMHLFKAAKLNSEIKYVANSIIRDSPIYAYPPVIDINDWQTSMLRQLDEWASQIPVSPNDPSEFYLRTTCQLRYHGLRMLLLRPSPAIPKPSSEALVQCHQSARESIKLFDSLYKKNLLVHSWVTFHALVLSTITLLYCIKVVPEIARDTEIDVLMGDLSISLSVLSATGEHCLAPQTVVGLLAKSNKGMSSLHKPHH</sequence>
<keyword evidence="5" id="KW-0238">DNA-binding</keyword>
<keyword evidence="4" id="KW-0805">Transcription regulation</keyword>
<dbReference type="Pfam" id="PF00172">
    <property type="entry name" value="Zn_clus"/>
    <property type="match status" value="1"/>
</dbReference>
<protein>
    <submittedName>
        <fullName evidence="11">Fungal-specific transcription factor domain-containing protein</fullName>
    </submittedName>
</protein>
<dbReference type="SMART" id="SM00906">
    <property type="entry name" value="Fungal_trans"/>
    <property type="match status" value="1"/>
</dbReference>
<evidence type="ECO:0000256" key="4">
    <source>
        <dbReference type="ARBA" id="ARBA00023015"/>
    </source>
</evidence>
<dbReference type="EMBL" id="JAGTJS010000003">
    <property type="protein sequence ID" value="KAH7273089.1"/>
    <property type="molecule type" value="Genomic_DNA"/>
</dbReference>
<dbReference type="InterPro" id="IPR007219">
    <property type="entry name" value="XnlR_reg_dom"/>
</dbReference>
<dbReference type="PROSITE" id="PS50048">
    <property type="entry name" value="ZN2_CY6_FUNGAL_2"/>
    <property type="match status" value="1"/>
</dbReference>
<keyword evidence="3" id="KW-0862">Zinc</keyword>
<feature type="region of interest" description="Disordered" evidence="8">
    <location>
        <begin position="1"/>
        <end position="20"/>
    </location>
</feature>
<keyword evidence="9" id="KW-0812">Transmembrane</keyword>
<evidence type="ECO:0000313" key="11">
    <source>
        <dbReference type="EMBL" id="KAH7273089.1"/>
    </source>
</evidence>
<dbReference type="InterPro" id="IPR036864">
    <property type="entry name" value="Zn2-C6_fun-type_DNA-bd_sf"/>
</dbReference>
<name>A0A9P9L2L9_FUSSL</name>
<dbReference type="InterPro" id="IPR001138">
    <property type="entry name" value="Zn2Cys6_DnaBD"/>
</dbReference>
<feature type="compositionally biased region" description="Polar residues" evidence="8">
    <location>
        <begin position="117"/>
        <end position="130"/>
    </location>
</feature>
<dbReference type="GO" id="GO:0006351">
    <property type="term" value="P:DNA-templated transcription"/>
    <property type="evidence" value="ECO:0007669"/>
    <property type="project" value="InterPro"/>
</dbReference>
<dbReference type="PANTHER" id="PTHR47782">
    <property type="entry name" value="ZN(II)2CYS6 TRANSCRIPTION FACTOR (EUROFUNG)-RELATED"/>
    <property type="match status" value="1"/>
</dbReference>
<organism evidence="11 12">
    <name type="scientific">Fusarium solani</name>
    <name type="common">Filamentous fungus</name>
    <dbReference type="NCBI Taxonomy" id="169388"/>
    <lineage>
        <taxon>Eukaryota</taxon>
        <taxon>Fungi</taxon>
        <taxon>Dikarya</taxon>
        <taxon>Ascomycota</taxon>
        <taxon>Pezizomycotina</taxon>
        <taxon>Sordariomycetes</taxon>
        <taxon>Hypocreomycetidae</taxon>
        <taxon>Hypocreales</taxon>
        <taxon>Nectriaceae</taxon>
        <taxon>Fusarium</taxon>
        <taxon>Fusarium solani species complex</taxon>
    </lineage>
</organism>
<evidence type="ECO:0000256" key="7">
    <source>
        <dbReference type="ARBA" id="ARBA00023242"/>
    </source>
</evidence>
<feature type="transmembrane region" description="Helical" evidence="9">
    <location>
        <begin position="545"/>
        <end position="565"/>
    </location>
</feature>
<accession>A0A9P9L2L9</accession>
<keyword evidence="9" id="KW-1133">Transmembrane helix</keyword>
<evidence type="ECO:0000256" key="9">
    <source>
        <dbReference type="SAM" id="Phobius"/>
    </source>
</evidence>
<keyword evidence="7" id="KW-0539">Nucleus</keyword>
<feature type="region of interest" description="Disordered" evidence="8">
    <location>
        <begin position="91"/>
        <end position="153"/>
    </location>
</feature>
<dbReference type="GO" id="GO:0000981">
    <property type="term" value="F:DNA-binding transcription factor activity, RNA polymerase II-specific"/>
    <property type="evidence" value="ECO:0007669"/>
    <property type="project" value="InterPro"/>
</dbReference>
<dbReference type="InterPro" id="IPR052202">
    <property type="entry name" value="Yeast_MetPath_Reg"/>
</dbReference>
<evidence type="ECO:0000256" key="1">
    <source>
        <dbReference type="ARBA" id="ARBA00004123"/>
    </source>
</evidence>
<keyword evidence="2" id="KW-0479">Metal-binding</keyword>
<keyword evidence="9" id="KW-0472">Membrane</keyword>
<dbReference type="PANTHER" id="PTHR47782:SF1">
    <property type="entry name" value="PYRIMIDINE PATHWAY REGULATORY PROTEIN 1"/>
    <property type="match status" value="1"/>
</dbReference>
<dbReference type="OrthoDB" id="189997at2759"/>
<feature type="compositionally biased region" description="Basic residues" evidence="8">
    <location>
        <begin position="11"/>
        <end position="20"/>
    </location>
</feature>
<dbReference type="CDD" id="cd00067">
    <property type="entry name" value="GAL4"/>
    <property type="match status" value="1"/>
</dbReference>
<dbReference type="CDD" id="cd12148">
    <property type="entry name" value="fungal_TF_MHR"/>
    <property type="match status" value="1"/>
</dbReference>
<dbReference type="Gene3D" id="4.10.240.10">
    <property type="entry name" value="Zn(2)-C6 fungal-type DNA-binding domain"/>
    <property type="match status" value="1"/>
</dbReference>
<dbReference type="SUPFAM" id="SSF57701">
    <property type="entry name" value="Zn2/Cys6 DNA-binding domain"/>
    <property type="match status" value="1"/>
</dbReference>
<dbReference type="Proteomes" id="UP000736672">
    <property type="component" value="Unassembled WGS sequence"/>
</dbReference>
<proteinExistence type="predicted"/>
<feature type="domain" description="Zn(2)-C6 fungal-type" evidence="10">
    <location>
        <begin position="28"/>
        <end position="58"/>
    </location>
</feature>
<gene>
    <name evidence="11" type="ORF">B0J15DRAFT_532975</name>
</gene>
<dbReference type="GO" id="GO:0008270">
    <property type="term" value="F:zinc ion binding"/>
    <property type="evidence" value="ECO:0007669"/>
    <property type="project" value="InterPro"/>
</dbReference>